<keyword evidence="4" id="KW-1185">Reference proteome</keyword>
<dbReference type="Pfam" id="PF15377">
    <property type="entry name" value="DUF4604"/>
    <property type="match status" value="1"/>
</dbReference>
<feature type="compositionally biased region" description="Basic residues" evidence="1">
    <location>
        <begin position="144"/>
        <end position="154"/>
    </location>
</feature>
<evidence type="ECO:0000259" key="2">
    <source>
        <dbReference type="Pfam" id="PF15377"/>
    </source>
</evidence>
<feature type="domain" description="DUF4604" evidence="2">
    <location>
        <begin position="4"/>
        <end position="161"/>
    </location>
</feature>
<dbReference type="OrthoDB" id="5388322at2759"/>
<protein>
    <recommendedName>
        <fullName evidence="2">DUF4604 domain-containing protein</fullName>
    </recommendedName>
</protein>
<name>A0A9P4JHZ8_9PLEO</name>
<evidence type="ECO:0000313" key="4">
    <source>
        <dbReference type="Proteomes" id="UP000799536"/>
    </source>
</evidence>
<comment type="caution">
    <text evidence="3">The sequence shown here is derived from an EMBL/GenBank/DDBJ whole genome shotgun (WGS) entry which is preliminary data.</text>
</comment>
<evidence type="ECO:0000313" key="3">
    <source>
        <dbReference type="EMBL" id="KAF2199555.1"/>
    </source>
</evidence>
<dbReference type="EMBL" id="ML994069">
    <property type="protein sequence ID" value="KAF2199555.1"/>
    <property type="molecule type" value="Genomic_DNA"/>
</dbReference>
<organism evidence="3 4">
    <name type="scientific">Delitschia confertaspora ATCC 74209</name>
    <dbReference type="NCBI Taxonomy" id="1513339"/>
    <lineage>
        <taxon>Eukaryota</taxon>
        <taxon>Fungi</taxon>
        <taxon>Dikarya</taxon>
        <taxon>Ascomycota</taxon>
        <taxon>Pezizomycotina</taxon>
        <taxon>Dothideomycetes</taxon>
        <taxon>Pleosporomycetidae</taxon>
        <taxon>Pleosporales</taxon>
        <taxon>Delitschiaceae</taxon>
        <taxon>Delitschia</taxon>
    </lineage>
</organism>
<feature type="compositionally biased region" description="Basic and acidic residues" evidence="1">
    <location>
        <begin position="132"/>
        <end position="143"/>
    </location>
</feature>
<sequence>MKAKDLSYDSTQPAFLQRLRGQIAGTGDSDRHNQIIPRPKRLQKDEEDDAPTYVLEDTNQSLSKEEYEALIAADNGDENSQAVDVDATKKDHIGAKDLDLKEKESEGDKKKEVGQLARKRKAIKVVTDDQVTDEKDGDKDSKPASKKPKKKAKPIKLSFDD</sequence>
<evidence type="ECO:0000256" key="1">
    <source>
        <dbReference type="SAM" id="MobiDB-lite"/>
    </source>
</evidence>
<dbReference type="AlphaFoldDB" id="A0A9P4JHZ8"/>
<dbReference type="Proteomes" id="UP000799536">
    <property type="component" value="Unassembled WGS sequence"/>
</dbReference>
<dbReference type="InterPro" id="IPR027911">
    <property type="entry name" value="DUF4604"/>
</dbReference>
<feature type="compositionally biased region" description="Basic and acidic residues" evidence="1">
    <location>
        <begin position="86"/>
        <end position="113"/>
    </location>
</feature>
<accession>A0A9P4JHZ8</accession>
<feature type="region of interest" description="Disordered" evidence="1">
    <location>
        <begin position="20"/>
        <end position="61"/>
    </location>
</feature>
<gene>
    <name evidence="3" type="ORF">GQ43DRAFT_112389</name>
</gene>
<reference evidence="3" key="1">
    <citation type="journal article" date="2020" name="Stud. Mycol.">
        <title>101 Dothideomycetes genomes: a test case for predicting lifestyles and emergence of pathogens.</title>
        <authorList>
            <person name="Haridas S."/>
            <person name="Albert R."/>
            <person name="Binder M."/>
            <person name="Bloem J."/>
            <person name="Labutti K."/>
            <person name="Salamov A."/>
            <person name="Andreopoulos B."/>
            <person name="Baker S."/>
            <person name="Barry K."/>
            <person name="Bills G."/>
            <person name="Bluhm B."/>
            <person name="Cannon C."/>
            <person name="Castanera R."/>
            <person name="Culley D."/>
            <person name="Daum C."/>
            <person name="Ezra D."/>
            <person name="Gonzalez J."/>
            <person name="Henrissat B."/>
            <person name="Kuo A."/>
            <person name="Liang C."/>
            <person name="Lipzen A."/>
            <person name="Lutzoni F."/>
            <person name="Magnuson J."/>
            <person name="Mondo S."/>
            <person name="Nolan M."/>
            <person name="Ohm R."/>
            <person name="Pangilinan J."/>
            <person name="Park H.-J."/>
            <person name="Ramirez L."/>
            <person name="Alfaro M."/>
            <person name="Sun H."/>
            <person name="Tritt A."/>
            <person name="Yoshinaga Y."/>
            <person name="Zwiers L.-H."/>
            <person name="Turgeon B."/>
            <person name="Goodwin S."/>
            <person name="Spatafora J."/>
            <person name="Crous P."/>
            <person name="Grigoriev I."/>
        </authorList>
    </citation>
    <scope>NUCLEOTIDE SEQUENCE</scope>
    <source>
        <strain evidence="3">ATCC 74209</strain>
    </source>
</reference>
<proteinExistence type="predicted"/>
<feature type="region of interest" description="Disordered" evidence="1">
    <location>
        <begin position="73"/>
        <end position="161"/>
    </location>
</feature>